<dbReference type="Proteomes" id="UP001204562">
    <property type="component" value="Unassembled WGS sequence"/>
</dbReference>
<proteinExistence type="predicted"/>
<reference evidence="1" key="1">
    <citation type="submission" date="2022-06" db="EMBL/GenBank/DDBJ databases">
        <title>Isolation of gut microbiota from human fecal samples.</title>
        <authorList>
            <person name="Pamer E.G."/>
            <person name="Barat B."/>
            <person name="Waligurski E."/>
            <person name="Medina S."/>
            <person name="Paddock L."/>
            <person name="Mostad J."/>
        </authorList>
    </citation>
    <scope>NUCLEOTIDE SEQUENCE</scope>
    <source>
        <strain evidence="1">DFI.9.91</strain>
    </source>
</reference>
<name>A0AAW5JJV4_9FIRM</name>
<gene>
    <name evidence="1" type="ORF">NE579_07700</name>
</gene>
<dbReference type="AlphaFoldDB" id="A0AAW5JJV4"/>
<evidence type="ECO:0000313" key="2">
    <source>
        <dbReference type="Proteomes" id="UP001204562"/>
    </source>
</evidence>
<sequence length="212" mass="24297">MNLKEAFRYQNKLQSFMDEAQGILDRDANVTRVENTYLRRKVMAEAEDETVLIAPETEYYEQITGIAQFLLYLLGEKDKLFAAIRKAKDALDIDMDSEVSLNATRQSIARTFKRMNDMRNSEQTISNGGTGYRFNAEGNQISYRCDVKRVTTINYDRNVIRAELGKLNKQADETSTKIDLCMVTSKVEYEPPFDVNSSFAEAFEAYTQNARA</sequence>
<dbReference type="EMBL" id="JANFYS010000013">
    <property type="protein sequence ID" value="MCQ4770346.1"/>
    <property type="molecule type" value="Genomic_DNA"/>
</dbReference>
<accession>A0AAW5JJV4</accession>
<organism evidence="1 2">
    <name type="scientific">Intestinimonas massiliensis</name>
    <name type="common">ex Afouda et al. 2020</name>
    <dbReference type="NCBI Taxonomy" id="1673721"/>
    <lineage>
        <taxon>Bacteria</taxon>
        <taxon>Bacillati</taxon>
        <taxon>Bacillota</taxon>
        <taxon>Clostridia</taxon>
        <taxon>Eubacteriales</taxon>
        <taxon>Intestinimonas</taxon>
    </lineage>
</organism>
<evidence type="ECO:0000313" key="1">
    <source>
        <dbReference type="EMBL" id="MCQ4770346.1"/>
    </source>
</evidence>
<dbReference type="RefSeq" id="WP_256303836.1">
    <property type="nucleotide sequence ID" value="NZ_JANFYS010000013.1"/>
</dbReference>
<comment type="caution">
    <text evidence="1">The sequence shown here is derived from an EMBL/GenBank/DDBJ whole genome shotgun (WGS) entry which is preliminary data.</text>
</comment>
<protein>
    <submittedName>
        <fullName evidence="1">Uncharacterized protein</fullName>
    </submittedName>
</protein>